<name>A0A3D8YBE7_9BACT</name>
<protein>
    <submittedName>
        <fullName evidence="1">Uncharacterized protein</fullName>
    </submittedName>
</protein>
<dbReference type="EMBL" id="QNUL01000008">
    <property type="protein sequence ID" value="REA61340.1"/>
    <property type="molecule type" value="Genomic_DNA"/>
</dbReference>
<accession>A0A3D8YBE7</accession>
<sequence>MLELLLIKTVVSGYGRKMKSGPKDTVEHLGKMEGKAKRRIKVRKAGLRLKLSSWSSCSFPDKNCKDFN</sequence>
<dbReference type="AlphaFoldDB" id="A0A3D8YBE7"/>
<evidence type="ECO:0000313" key="1">
    <source>
        <dbReference type="EMBL" id="REA61340.1"/>
    </source>
</evidence>
<keyword evidence="2" id="KW-1185">Reference proteome</keyword>
<gene>
    <name evidence="1" type="ORF">DSL64_12915</name>
</gene>
<dbReference type="Proteomes" id="UP000256373">
    <property type="component" value="Unassembled WGS sequence"/>
</dbReference>
<organism evidence="1 2">
    <name type="scientific">Dyadobacter luteus</name>
    <dbReference type="NCBI Taxonomy" id="2259619"/>
    <lineage>
        <taxon>Bacteria</taxon>
        <taxon>Pseudomonadati</taxon>
        <taxon>Bacteroidota</taxon>
        <taxon>Cytophagia</taxon>
        <taxon>Cytophagales</taxon>
        <taxon>Spirosomataceae</taxon>
        <taxon>Dyadobacter</taxon>
    </lineage>
</organism>
<comment type="caution">
    <text evidence="1">The sequence shown here is derived from an EMBL/GenBank/DDBJ whole genome shotgun (WGS) entry which is preliminary data.</text>
</comment>
<evidence type="ECO:0000313" key="2">
    <source>
        <dbReference type="Proteomes" id="UP000256373"/>
    </source>
</evidence>
<proteinExistence type="predicted"/>
<reference evidence="1 2" key="1">
    <citation type="submission" date="2018-07" db="EMBL/GenBank/DDBJ databases">
        <title>Dyadobacter roseus sp. nov., isolated from rose rhizosphere soil.</title>
        <authorList>
            <person name="Chen L."/>
        </authorList>
    </citation>
    <scope>NUCLEOTIDE SEQUENCE [LARGE SCALE GENOMIC DNA]</scope>
    <source>
        <strain evidence="1 2">RS19</strain>
    </source>
</reference>